<comment type="caution">
    <text evidence="2">The sequence shown here is derived from an EMBL/GenBank/DDBJ whole genome shotgun (WGS) entry which is preliminary data.</text>
</comment>
<dbReference type="CDD" id="cd00229">
    <property type="entry name" value="SGNH_hydrolase"/>
    <property type="match status" value="1"/>
</dbReference>
<reference evidence="2 3" key="1">
    <citation type="journal article" date="2016" name="Nat. Commun.">
        <title>Thousands of microbial genomes shed light on interconnected biogeochemical processes in an aquifer system.</title>
        <authorList>
            <person name="Anantharaman K."/>
            <person name="Brown C.T."/>
            <person name="Hug L.A."/>
            <person name="Sharon I."/>
            <person name="Castelle C.J."/>
            <person name="Probst A.J."/>
            <person name="Thomas B.C."/>
            <person name="Singh A."/>
            <person name="Wilkins M.J."/>
            <person name="Karaoz U."/>
            <person name="Brodie E.L."/>
            <person name="Williams K.H."/>
            <person name="Hubbard S.S."/>
            <person name="Banfield J.F."/>
        </authorList>
    </citation>
    <scope>NUCLEOTIDE SEQUENCE [LARGE SCALE GENOMIC DNA]</scope>
</reference>
<evidence type="ECO:0008006" key="4">
    <source>
        <dbReference type="Google" id="ProtNLM"/>
    </source>
</evidence>
<dbReference type="AlphaFoldDB" id="A0A1F5Z8A9"/>
<dbReference type="InterPro" id="IPR036514">
    <property type="entry name" value="SGNH_hydro_sf"/>
</dbReference>
<dbReference type="EMBL" id="MFJC01000050">
    <property type="protein sequence ID" value="OGG08709.1"/>
    <property type="molecule type" value="Genomic_DNA"/>
</dbReference>
<accession>A0A1F5Z8A9</accession>
<evidence type="ECO:0000256" key="1">
    <source>
        <dbReference type="SAM" id="Phobius"/>
    </source>
</evidence>
<dbReference type="STRING" id="1798373.A2154_01225"/>
<proteinExistence type="predicted"/>
<dbReference type="Gene3D" id="3.40.50.1110">
    <property type="entry name" value="SGNH hydrolase"/>
    <property type="match status" value="1"/>
</dbReference>
<protein>
    <recommendedName>
        <fullName evidence="4">SGNH hydrolase-type esterase domain-containing protein</fullName>
    </recommendedName>
</protein>
<name>A0A1F5Z8A9_9BACT</name>
<keyword evidence="1" id="KW-0812">Transmembrane</keyword>
<keyword evidence="1" id="KW-1133">Transmembrane helix</keyword>
<feature type="transmembrane region" description="Helical" evidence="1">
    <location>
        <begin position="6"/>
        <end position="29"/>
    </location>
</feature>
<gene>
    <name evidence="2" type="ORF">A2154_01225</name>
</gene>
<organism evidence="2 3">
    <name type="scientific">Candidatus Gottesmanbacteria bacterium RBG_16_43_7</name>
    <dbReference type="NCBI Taxonomy" id="1798373"/>
    <lineage>
        <taxon>Bacteria</taxon>
        <taxon>Candidatus Gottesmaniibacteriota</taxon>
    </lineage>
</organism>
<dbReference type="Proteomes" id="UP000176854">
    <property type="component" value="Unassembled WGS sequence"/>
</dbReference>
<keyword evidence="1" id="KW-0472">Membrane</keyword>
<sequence length="336" mass="39569">MPVKIIKFFYIIVILELIVITISIIGIFAKRRFSTNVLGAVNIAPLDKDNFIIKKSAGLNYFYEPKPNNTELDQADWLSYQVSYTINSDSLNERFDYNFDKPHRFFRIMTLGDSFTFGHYVNTAENWPERLEDKLNSTDLCSNIDRFEVINLAERGYDIRYNAHRYEIRGNKYNPDLILWFESGSGFERINELIIPLIKKYNQIITEEEKLKYNIIERYYLAYNKAKKDFHYLYSKHQISDYVKLSWQHFLNTRKSINTVIFTFSDISSNNLNLLQNWIRKEPNVYIFNGITNIANKNGILPDGHPSNIGHKLISDDIYNYLIESKFLSCDSISTE</sequence>
<dbReference type="SUPFAM" id="SSF52266">
    <property type="entry name" value="SGNH hydrolase"/>
    <property type="match status" value="1"/>
</dbReference>
<evidence type="ECO:0000313" key="3">
    <source>
        <dbReference type="Proteomes" id="UP000176854"/>
    </source>
</evidence>
<evidence type="ECO:0000313" key="2">
    <source>
        <dbReference type="EMBL" id="OGG08709.1"/>
    </source>
</evidence>